<evidence type="ECO:0000313" key="3">
    <source>
        <dbReference type="EMBL" id="MCY0095422.1"/>
    </source>
</evidence>
<keyword evidence="4" id="KW-1185">Reference proteome</keyword>
<evidence type="ECO:0000313" key="4">
    <source>
        <dbReference type="Proteomes" id="UP001081283"/>
    </source>
</evidence>
<dbReference type="Proteomes" id="UP001081283">
    <property type="component" value="Unassembled WGS sequence"/>
</dbReference>
<feature type="domain" description="HTH merR-type" evidence="2">
    <location>
        <begin position="1"/>
        <end position="71"/>
    </location>
</feature>
<dbReference type="EMBL" id="JAOVZQ010000001">
    <property type="protein sequence ID" value="MCY0095422.1"/>
    <property type="molecule type" value="Genomic_DNA"/>
</dbReference>
<organism evidence="3 4">
    <name type="scientific">Hoeflea ulvae</name>
    <dbReference type="NCBI Taxonomy" id="2983764"/>
    <lineage>
        <taxon>Bacteria</taxon>
        <taxon>Pseudomonadati</taxon>
        <taxon>Pseudomonadota</taxon>
        <taxon>Alphaproteobacteria</taxon>
        <taxon>Hyphomicrobiales</taxon>
        <taxon>Rhizobiaceae</taxon>
        <taxon>Hoeflea</taxon>
    </lineage>
</organism>
<dbReference type="Pfam" id="PF13411">
    <property type="entry name" value="MerR_1"/>
    <property type="match status" value="1"/>
</dbReference>
<evidence type="ECO:0000256" key="1">
    <source>
        <dbReference type="ARBA" id="ARBA00023125"/>
    </source>
</evidence>
<dbReference type="InterPro" id="IPR047057">
    <property type="entry name" value="MerR_fam"/>
</dbReference>
<evidence type="ECO:0000259" key="2">
    <source>
        <dbReference type="PROSITE" id="PS50937"/>
    </source>
</evidence>
<dbReference type="RefSeq" id="WP_267613303.1">
    <property type="nucleotide sequence ID" value="NZ_JAOVZQ010000001.1"/>
</dbReference>
<accession>A0ABT3YHP7</accession>
<reference evidence="3" key="1">
    <citation type="submission" date="2022-10" db="EMBL/GenBank/DDBJ databases">
        <title>Hoeflea sp. J2-29, isolated from marine algae.</title>
        <authorList>
            <person name="Kristyanto S."/>
            <person name="Kim J.M."/>
            <person name="Jeon C.O."/>
        </authorList>
    </citation>
    <scope>NUCLEOTIDE SEQUENCE</scope>
    <source>
        <strain evidence="3">J2-29</strain>
    </source>
</reference>
<proteinExistence type="predicted"/>
<dbReference type="InterPro" id="IPR000551">
    <property type="entry name" value="MerR-type_HTH_dom"/>
</dbReference>
<protein>
    <submittedName>
        <fullName evidence="3">Helix-turn-helix domain-containing protein</fullName>
    </submittedName>
</protein>
<dbReference type="PANTHER" id="PTHR30204:SF97">
    <property type="entry name" value="MERR FAMILY REGULATORY PROTEIN"/>
    <property type="match status" value="1"/>
</dbReference>
<dbReference type="PROSITE" id="PS50937">
    <property type="entry name" value="HTH_MERR_2"/>
    <property type="match status" value="1"/>
</dbReference>
<dbReference type="SUPFAM" id="SSF46955">
    <property type="entry name" value="Putative DNA-binding domain"/>
    <property type="match status" value="1"/>
</dbReference>
<dbReference type="InterPro" id="IPR009061">
    <property type="entry name" value="DNA-bd_dom_put_sf"/>
</dbReference>
<sequence length="143" mass="15818">MKILDIADIASGAGLPPSTLRYYEEIGLISSIGRHGLRRQYEPETLMKLSLIALGKAAGYSLQEIAGMFGKSGEPVLSRPDLHARADQLEQQIHELTVLKNAIRHVADCPAPSHMECPTFRRLIRLAGKRSPAKRKPPRRSGR</sequence>
<comment type="caution">
    <text evidence="3">The sequence shown here is derived from an EMBL/GenBank/DDBJ whole genome shotgun (WGS) entry which is preliminary data.</text>
</comment>
<keyword evidence="1" id="KW-0238">DNA-binding</keyword>
<dbReference type="CDD" id="cd04781">
    <property type="entry name" value="HTH_MerR-like_sg6"/>
    <property type="match status" value="1"/>
</dbReference>
<name>A0ABT3YHP7_9HYPH</name>
<gene>
    <name evidence="3" type="ORF">OEG82_15555</name>
</gene>
<dbReference type="Gene3D" id="1.10.1660.10">
    <property type="match status" value="1"/>
</dbReference>
<dbReference type="PANTHER" id="PTHR30204">
    <property type="entry name" value="REDOX-CYCLING DRUG-SENSING TRANSCRIPTIONAL ACTIVATOR SOXR"/>
    <property type="match status" value="1"/>
</dbReference>
<dbReference type="SMART" id="SM00422">
    <property type="entry name" value="HTH_MERR"/>
    <property type="match status" value="1"/>
</dbReference>